<keyword evidence="5 6" id="KW-0720">Serine protease</keyword>
<keyword evidence="2 6" id="KW-0645">Protease</keyword>
<feature type="active site" description="Charge relay system" evidence="6">
    <location>
        <position position="398"/>
    </location>
</feature>
<comment type="similarity">
    <text evidence="1 6">Belongs to the peptidase S8 family.</text>
</comment>
<dbReference type="PANTHER" id="PTHR43806">
    <property type="entry name" value="PEPTIDASE S8"/>
    <property type="match status" value="1"/>
</dbReference>
<proteinExistence type="inferred from homology"/>
<dbReference type="InterPro" id="IPR050131">
    <property type="entry name" value="Peptidase_S8_subtilisin-like"/>
</dbReference>
<feature type="signal peptide" evidence="7">
    <location>
        <begin position="1"/>
        <end position="18"/>
    </location>
</feature>
<accession>A0A4Q1K2Y3</accession>
<evidence type="ECO:0000259" key="8">
    <source>
        <dbReference type="Pfam" id="PF00082"/>
    </source>
</evidence>
<dbReference type="PIRSF" id="PIRSF037903">
    <property type="entry name" value="Subtilisin_rel_GFO_2223"/>
    <property type="match status" value="1"/>
</dbReference>
<evidence type="ECO:0000259" key="9">
    <source>
        <dbReference type="Pfam" id="PF18962"/>
    </source>
</evidence>
<dbReference type="PROSITE" id="PS00136">
    <property type="entry name" value="SUBTILASE_ASP"/>
    <property type="match status" value="1"/>
</dbReference>
<dbReference type="InterPro" id="IPR023827">
    <property type="entry name" value="Peptidase_S8_Asp-AS"/>
</dbReference>
<dbReference type="RefSeq" id="WP_129435867.1">
    <property type="nucleotide sequence ID" value="NZ_SBKO01000002.1"/>
</dbReference>
<reference evidence="11" key="1">
    <citation type="submission" date="2019-01" db="EMBL/GenBank/DDBJ databases">
        <title>Cytophagaceae bacterium strain CAR-16.</title>
        <authorList>
            <person name="Chen W.-M."/>
        </authorList>
    </citation>
    <scope>NUCLEOTIDE SEQUENCE [LARGE SCALE GENOMIC DNA]</scope>
    <source>
        <strain evidence="11">LLJ-11</strain>
    </source>
</reference>
<dbReference type="Pfam" id="PF18962">
    <property type="entry name" value="Por_Secre_tail"/>
    <property type="match status" value="1"/>
</dbReference>
<keyword evidence="4 6" id="KW-0378">Hydrolase</keyword>
<dbReference type="GO" id="GO:0004252">
    <property type="term" value="F:serine-type endopeptidase activity"/>
    <property type="evidence" value="ECO:0007669"/>
    <property type="project" value="UniProtKB-UniRule"/>
</dbReference>
<dbReference type="CDD" id="cd07493">
    <property type="entry name" value="Peptidases_S8_9"/>
    <property type="match status" value="1"/>
</dbReference>
<dbReference type="Gene3D" id="3.40.50.200">
    <property type="entry name" value="Peptidase S8/S53 domain"/>
    <property type="match status" value="1"/>
</dbReference>
<feature type="domain" description="Peptidase S8/S53" evidence="8">
    <location>
        <begin position="172"/>
        <end position="448"/>
    </location>
</feature>
<evidence type="ECO:0000313" key="10">
    <source>
        <dbReference type="EMBL" id="RXR19410.1"/>
    </source>
</evidence>
<evidence type="ECO:0000256" key="4">
    <source>
        <dbReference type="ARBA" id="ARBA00022801"/>
    </source>
</evidence>
<comment type="caution">
    <text evidence="10">The sequence shown here is derived from an EMBL/GenBank/DDBJ whole genome shotgun (WGS) entry which is preliminary data.</text>
</comment>
<dbReference type="GO" id="GO:0006508">
    <property type="term" value="P:proteolysis"/>
    <property type="evidence" value="ECO:0007669"/>
    <property type="project" value="UniProtKB-KW"/>
</dbReference>
<dbReference type="SUPFAM" id="SSF52743">
    <property type="entry name" value="Subtilisin-like"/>
    <property type="match status" value="1"/>
</dbReference>
<feature type="chain" id="PRO_5020678402" evidence="7">
    <location>
        <begin position="19"/>
        <end position="545"/>
    </location>
</feature>
<keyword evidence="11" id="KW-1185">Reference proteome</keyword>
<evidence type="ECO:0000256" key="7">
    <source>
        <dbReference type="SAM" id="SignalP"/>
    </source>
</evidence>
<dbReference type="PRINTS" id="PR00723">
    <property type="entry name" value="SUBTILISIN"/>
</dbReference>
<dbReference type="InterPro" id="IPR000209">
    <property type="entry name" value="Peptidase_S8/S53_dom"/>
</dbReference>
<evidence type="ECO:0000256" key="2">
    <source>
        <dbReference type="ARBA" id="ARBA00022670"/>
    </source>
</evidence>
<dbReference type="Proteomes" id="UP000290283">
    <property type="component" value="Unassembled WGS sequence"/>
</dbReference>
<dbReference type="InterPro" id="IPR026444">
    <property type="entry name" value="Secre_tail"/>
</dbReference>
<dbReference type="AlphaFoldDB" id="A0A4Q1K2Y3"/>
<dbReference type="Pfam" id="PF00082">
    <property type="entry name" value="Peptidase_S8"/>
    <property type="match status" value="1"/>
</dbReference>
<dbReference type="PROSITE" id="PS51892">
    <property type="entry name" value="SUBTILASE"/>
    <property type="match status" value="1"/>
</dbReference>
<feature type="active site" description="Charge relay system" evidence="6">
    <location>
        <position position="181"/>
    </location>
</feature>
<evidence type="ECO:0000256" key="6">
    <source>
        <dbReference type="PROSITE-ProRule" id="PRU01240"/>
    </source>
</evidence>
<dbReference type="InterPro" id="IPR017317">
    <property type="entry name" value="Pept_S8_subtilisin_bacteroid-2"/>
</dbReference>
<name>A0A4Q1K2Y3_9FLAO</name>
<evidence type="ECO:0000256" key="5">
    <source>
        <dbReference type="ARBA" id="ARBA00022825"/>
    </source>
</evidence>
<feature type="active site" description="Charge relay system" evidence="6">
    <location>
        <position position="221"/>
    </location>
</feature>
<gene>
    <name evidence="10" type="ORF">EQG63_08190</name>
</gene>
<dbReference type="InterPro" id="IPR015500">
    <property type="entry name" value="Peptidase_S8_subtilisin-rel"/>
</dbReference>
<sequence>MKTKLLIILLFVSNCFFAQEDAWVYFNAKPNSAAFFSAPLSELTQRSLTRRTTQNIALDIKDAPIHQPYVDQVEAATGITVLAKSKWLNMVHVRGSQTDIAALLGLSFVDHIQYANHSLNPGGKMAPVSNKIGKINKWLDTNNTQVNYNYGNSATQVQMLNCHILHQNNYTGNGKVVAILDAGFPGVNTAAPFASLRNRGLILGGYDFVNNSTSFYTGNSHGTNVLSTMGANATNLIGTAPDAGYYLFITEDVASETPLELSNWVEAAEEADRLGVDVINSSLGYFGFDNAAYSYTHAKMNGQTSVASRAVDIAFDKGMICVISAGNEGGSSEPHVGTPADAQRAVTIGSVTSTEVKSGFSSIGPTGDGRMKPDLMAMGSSSVISNTSGTITTASGTSFSSPILAGAITSFWSAFPSKTNAEIVQFVKASADRYAASIVTANNNYGYGIPDFQLAMNTALSTIQFESNKTVKIYPNPVDSEITISITDDLIGASFEMYNQLGQNVLKTNISNSLEHVNVANLTNGVYFYSISNTNKSLQGKLIKN</sequence>
<dbReference type="EMBL" id="SBKO01000002">
    <property type="protein sequence ID" value="RXR19410.1"/>
    <property type="molecule type" value="Genomic_DNA"/>
</dbReference>
<dbReference type="InterPro" id="IPR036852">
    <property type="entry name" value="Peptidase_S8/S53_dom_sf"/>
</dbReference>
<evidence type="ECO:0000313" key="11">
    <source>
        <dbReference type="Proteomes" id="UP000290283"/>
    </source>
</evidence>
<organism evidence="10 11">
    <name type="scientific">Flavobacterium amnicola</name>
    <dbReference type="NCBI Taxonomy" id="2506422"/>
    <lineage>
        <taxon>Bacteria</taxon>
        <taxon>Pseudomonadati</taxon>
        <taxon>Bacteroidota</taxon>
        <taxon>Flavobacteriia</taxon>
        <taxon>Flavobacteriales</taxon>
        <taxon>Flavobacteriaceae</taxon>
        <taxon>Flavobacterium</taxon>
    </lineage>
</organism>
<dbReference type="OrthoDB" id="1407599at2"/>
<dbReference type="PANTHER" id="PTHR43806:SF67">
    <property type="entry name" value="EGF-LIKE DOMAIN-CONTAINING PROTEIN"/>
    <property type="match status" value="1"/>
</dbReference>
<keyword evidence="3 7" id="KW-0732">Signal</keyword>
<evidence type="ECO:0000256" key="3">
    <source>
        <dbReference type="ARBA" id="ARBA00022729"/>
    </source>
</evidence>
<feature type="domain" description="Secretion system C-terminal sorting" evidence="9">
    <location>
        <begin position="473"/>
        <end position="543"/>
    </location>
</feature>
<dbReference type="NCBIfam" id="TIGR04183">
    <property type="entry name" value="Por_Secre_tail"/>
    <property type="match status" value="1"/>
</dbReference>
<evidence type="ECO:0000256" key="1">
    <source>
        <dbReference type="ARBA" id="ARBA00011073"/>
    </source>
</evidence>
<protein>
    <submittedName>
        <fullName evidence="10">T9SS type A sorting domain-containing protein</fullName>
    </submittedName>
</protein>